<organism evidence="3 4">
    <name type="scientific">Drosophila suzukii</name>
    <name type="common">Spotted-wing drosophila fruit fly</name>
    <dbReference type="NCBI Taxonomy" id="28584"/>
    <lineage>
        <taxon>Eukaryota</taxon>
        <taxon>Metazoa</taxon>
        <taxon>Ecdysozoa</taxon>
        <taxon>Arthropoda</taxon>
        <taxon>Hexapoda</taxon>
        <taxon>Insecta</taxon>
        <taxon>Pterygota</taxon>
        <taxon>Neoptera</taxon>
        <taxon>Endopterygota</taxon>
        <taxon>Diptera</taxon>
        <taxon>Brachycera</taxon>
        <taxon>Muscomorpha</taxon>
        <taxon>Ephydroidea</taxon>
        <taxon>Drosophilidae</taxon>
        <taxon>Drosophila</taxon>
        <taxon>Sophophora</taxon>
    </lineage>
</organism>
<feature type="compositionally biased region" description="Polar residues" evidence="1">
    <location>
        <begin position="206"/>
        <end position="217"/>
    </location>
</feature>
<feature type="region of interest" description="Disordered" evidence="1">
    <location>
        <begin position="176"/>
        <end position="234"/>
    </location>
</feature>
<evidence type="ECO:0000256" key="1">
    <source>
        <dbReference type="SAM" id="MobiDB-lite"/>
    </source>
</evidence>
<evidence type="ECO:0000313" key="3">
    <source>
        <dbReference type="Proteomes" id="UP001652628"/>
    </source>
</evidence>
<keyword evidence="3" id="KW-1185">Reference proteome</keyword>
<keyword evidence="2" id="KW-0472">Membrane</keyword>
<sequence>MRRTSSLVSHEALTKPHRSANPPATMFQKRIIELITVLVYWVIITPTLYKYCTENGIVRMSFDTLVGTVGDHCTLALCLMIGYVVFYRIIIFIYMKLKVCDIRMWDELQKAKTDPESGLDKKSYYQPVSTENIDVVDSGKKKSKPETPKMIRTISNPLLIESDLARIHIKHETRPLESATLPRLQQAQVHPSPSPSLRSAPPVPQVQKSATLPNQHSKGVIMSPKVLMPRPQQV</sequence>
<feature type="transmembrane region" description="Helical" evidence="2">
    <location>
        <begin position="69"/>
        <end position="94"/>
    </location>
</feature>
<gene>
    <name evidence="4" type="primary">LOC108015724</name>
</gene>
<accession>A0AB39ZKL8</accession>
<dbReference type="RefSeq" id="XP_016937754.4">
    <property type="nucleotide sequence ID" value="XM_017082265.4"/>
</dbReference>
<feature type="transmembrane region" description="Helical" evidence="2">
    <location>
        <begin position="31"/>
        <end position="49"/>
    </location>
</feature>
<protein>
    <submittedName>
        <fullName evidence="4">Uncharacterized protein</fullName>
    </submittedName>
</protein>
<proteinExistence type="predicted"/>
<dbReference type="Proteomes" id="UP001652628">
    <property type="component" value="Chromosome 2L"/>
</dbReference>
<reference evidence="3" key="1">
    <citation type="submission" date="2025-05" db="UniProtKB">
        <authorList>
            <consortium name="RefSeq"/>
        </authorList>
    </citation>
    <scope>NUCLEOTIDE SEQUENCE [LARGE SCALE GENOMIC DNA]</scope>
</reference>
<dbReference type="AlphaFoldDB" id="A0AB39ZKL8"/>
<evidence type="ECO:0000256" key="2">
    <source>
        <dbReference type="SAM" id="Phobius"/>
    </source>
</evidence>
<reference evidence="4" key="2">
    <citation type="submission" date="2025-08" db="UniProtKB">
        <authorList>
            <consortium name="RefSeq"/>
        </authorList>
    </citation>
    <scope>IDENTIFICATION</scope>
</reference>
<keyword evidence="2" id="KW-1133">Transmembrane helix</keyword>
<evidence type="ECO:0000313" key="4">
    <source>
        <dbReference type="RefSeq" id="XP_016937754.4"/>
    </source>
</evidence>
<name>A0AB39ZKL8_DROSZ</name>
<keyword evidence="2" id="KW-0812">Transmembrane</keyword>
<dbReference type="GeneID" id="108015724"/>